<dbReference type="OrthoDB" id="3217553at2"/>
<proteinExistence type="predicted"/>
<dbReference type="Pfam" id="PF12730">
    <property type="entry name" value="ABC2_membrane_4"/>
    <property type="match status" value="1"/>
</dbReference>
<feature type="transmembrane region" description="Helical" evidence="1">
    <location>
        <begin position="255"/>
        <end position="274"/>
    </location>
</feature>
<sequence>MIGVELRKLALRPRVWFSVLLLCLLPAIVGVFLATADFAPPPGQGGAFLSAVVNDGALYPAAALALVLPLFLPIAVAVTAGDAIAGEAATGTLRYLLVRPAGRTRLLGAKMVALAVYVTAAIVIVVLTSLVLGVILFGTGGNPGVAGPGGQPTGVTSLSGQSLSSSALGLRLLGAVTYIVVSMLGFAAITVFLSTVSDSALGAALGGLAVLITSSVLETLDAAASVKPYLPTHYWLSWIDFFRDPVLWRNIDHGLLLQAGYIVVFFGAAWANFATKDVTS</sequence>
<dbReference type="PANTHER" id="PTHR37305:SF1">
    <property type="entry name" value="MEMBRANE PROTEIN"/>
    <property type="match status" value="1"/>
</dbReference>
<evidence type="ECO:0000256" key="1">
    <source>
        <dbReference type="SAM" id="Phobius"/>
    </source>
</evidence>
<feature type="transmembrane region" description="Helical" evidence="1">
    <location>
        <begin position="200"/>
        <end position="217"/>
    </location>
</feature>
<gene>
    <name evidence="2" type="ORF">DV20_00885</name>
</gene>
<dbReference type="Proteomes" id="UP000027345">
    <property type="component" value="Unassembled WGS sequence"/>
</dbReference>
<dbReference type="AlphaFoldDB" id="A0A066UIB1"/>
<evidence type="ECO:0000313" key="3">
    <source>
        <dbReference type="Proteomes" id="UP000027345"/>
    </source>
</evidence>
<evidence type="ECO:0000313" key="2">
    <source>
        <dbReference type="EMBL" id="KDN23973.1"/>
    </source>
</evidence>
<feature type="transmembrane region" description="Helical" evidence="1">
    <location>
        <begin position="15"/>
        <end position="36"/>
    </location>
</feature>
<feature type="transmembrane region" description="Helical" evidence="1">
    <location>
        <begin position="172"/>
        <end position="193"/>
    </location>
</feature>
<accession>A0A066UIB1</accession>
<keyword evidence="3" id="KW-1185">Reference proteome</keyword>
<keyword evidence="1" id="KW-1133">Transmembrane helix</keyword>
<dbReference type="STRING" id="287986.DV20_00885"/>
<feature type="transmembrane region" description="Helical" evidence="1">
    <location>
        <begin position="112"/>
        <end position="137"/>
    </location>
</feature>
<dbReference type="RefSeq" id="WP_043775390.1">
    <property type="nucleotide sequence ID" value="NZ_JMQI01000002.1"/>
</dbReference>
<comment type="caution">
    <text evidence="2">The sequence shown here is derived from an EMBL/GenBank/DDBJ whole genome shotgun (WGS) entry which is preliminary data.</text>
</comment>
<feature type="transmembrane region" description="Helical" evidence="1">
    <location>
        <begin position="56"/>
        <end position="78"/>
    </location>
</feature>
<dbReference type="EMBL" id="JMQI01000002">
    <property type="protein sequence ID" value="KDN23973.1"/>
    <property type="molecule type" value="Genomic_DNA"/>
</dbReference>
<name>A0A066UIB1_9PSEU</name>
<dbReference type="eggNOG" id="COG1277">
    <property type="taxonomic scope" value="Bacteria"/>
</dbReference>
<protein>
    <submittedName>
        <fullName evidence="2">ABC transporter permease</fullName>
    </submittedName>
</protein>
<dbReference type="PANTHER" id="PTHR37305">
    <property type="entry name" value="INTEGRAL MEMBRANE PROTEIN-RELATED"/>
    <property type="match status" value="1"/>
</dbReference>
<keyword evidence="1" id="KW-0472">Membrane</keyword>
<organism evidence="2 3">
    <name type="scientific">Amycolatopsis rifamycinica</name>
    <dbReference type="NCBI Taxonomy" id="287986"/>
    <lineage>
        <taxon>Bacteria</taxon>
        <taxon>Bacillati</taxon>
        <taxon>Actinomycetota</taxon>
        <taxon>Actinomycetes</taxon>
        <taxon>Pseudonocardiales</taxon>
        <taxon>Pseudonocardiaceae</taxon>
        <taxon>Amycolatopsis</taxon>
    </lineage>
</organism>
<reference evidence="2 3" key="1">
    <citation type="submission" date="2014-05" db="EMBL/GenBank/DDBJ databases">
        <title>Draft genome sequence of Amycolatopsis rifamycinica DSM 46095.</title>
        <authorList>
            <person name="Lal R."/>
            <person name="Saxena A."/>
            <person name="Kumari R."/>
            <person name="Mukherjee U."/>
            <person name="Singh P."/>
            <person name="Sangwan N."/>
            <person name="Mahato N.K."/>
        </authorList>
    </citation>
    <scope>NUCLEOTIDE SEQUENCE [LARGE SCALE GENOMIC DNA]</scope>
    <source>
        <strain evidence="2 3">DSM 46095</strain>
    </source>
</reference>
<keyword evidence="1" id="KW-0812">Transmembrane</keyword>